<evidence type="ECO:0000313" key="3">
    <source>
        <dbReference type="Proteomes" id="UP000729733"/>
    </source>
</evidence>
<dbReference type="NCBIfam" id="TIGR03725">
    <property type="entry name" value="T6A_YeaZ"/>
    <property type="match status" value="1"/>
</dbReference>
<name>A0A964BL37_9CYAN</name>
<sequence>MSISNQNKYAIALHTSTPQLGIAINNYAGDRRDRLWDLGRGLASELHQYLQEIIAPQTWQDLKFMAVAKGPGGFTGTRVGVVTARTIAQQLNIPLFGISNLAAVAAAQNDGSADLLAVEMDARREQLFVGIYQLDSQGNLQTYLEDSLMTVQAWQDTLGDLNSSYQLIKAEENIAATVTNVLDLAHVSWQKGTVSHWSAVVPFYGQHPVNN</sequence>
<dbReference type="Proteomes" id="UP000729733">
    <property type="component" value="Unassembled WGS sequence"/>
</dbReference>
<dbReference type="GO" id="GO:0002949">
    <property type="term" value="P:tRNA threonylcarbamoyladenosine modification"/>
    <property type="evidence" value="ECO:0007669"/>
    <property type="project" value="InterPro"/>
</dbReference>
<gene>
    <name evidence="2" type="primary">tsaB</name>
    <name evidence="2" type="ORF">I4641_00095</name>
</gene>
<proteinExistence type="predicted"/>
<keyword evidence="3" id="KW-1185">Reference proteome</keyword>
<dbReference type="Gene3D" id="3.30.420.40">
    <property type="match status" value="1"/>
</dbReference>
<dbReference type="EMBL" id="JADWDC010000001">
    <property type="protein sequence ID" value="MCC0175380.1"/>
    <property type="molecule type" value="Genomic_DNA"/>
</dbReference>
<dbReference type="AlphaFoldDB" id="A0A964BL37"/>
<dbReference type="InterPro" id="IPR022496">
    <property type="entry name" value="T6A_TsaB"/>
</dbReference>
<feature type="domain" description="Gcp-like" evidence="1">
    <location>
        <begin position="58"/>
        <end position="155"/>
    </location>
</feature>
<protein>
    <submittedName>
        <fullName evidence="2">tRNA (Adenosine(37)-N6)-threonylcarbamoyltransferase complex dimerization subunit type 1 TsaB</fullName>
    </submittedName>
</protein>
<reference evidence="2" key="1">
    <citation type="journal article" date="2021" name="Antonie Van Leeuwenhoek">
        <title>Draft genome and description of Waterburya agarophytonicola gen. nov. sp. nov. (Pleurocapsales, Cyanobacteria): a seaweed symbiont.</title>
        <authorList>
            <person name="Bonthond G."/>
            <person name="Shalygin S."/>
            <person name="Bayer T."/>
            <person name="Weinberger F."/>
        </authorList>
    </citation>
    <scope>NUCLEOTIDE SEQUENCE</scope>
    <source>
        <strain evidence="2">KI4</strain>
    </source>
</reference>
<evidence type="ECO:0000313" key="2">
    <source>
        <dbReference type="EMBL" id="MCC0175380.1"/>
    </source>
</evidence>
<dbReference type="InterPro" id="IPR000905">
    <property type="entry name" value="Gcp-like_dom"/>
</dbReference>
<dbReference type="Pfam" id="PF00814">
    <property type="entry name" value="TsaD"/>
    <property type="match status" value="1"/>
</dbReference>
<dbReference type="RefSeq" id="WP_229638380.1">
    <property type="nucleotide sequence ID" value="NZ_JADWDC010000001.1"/>
</dbReference>
<dbReference type="Gene3D" id="3.30.420.200">
    <property type="match status" value="1"/>
</dbReference>
<comment type="caution">
    <text evidence="2">The sequence shown here is derived from an EMBL/GenBank/DDBJ whole genome shotgun (WGS) entry which is preliminary data.</text>
</comment>
<evidence type="ECO:0000259" key="1">
    <source>
        <dbReference type="Pfam" id="PF00814"/>
    </source>
</evidence>
<organism evidence="2 3">
    <name type="scientific">Waterburya agarophytonicola KI4</name>
    <dbReference type="NCBI Taxonomy" id="2874699"/>
    <lineage>
        <taxon>Bacteria</taxon>
        <taxon>Bacillati</taxon>
        <taxon>Cyanobacteriota</taxon>
        <taxon>Cyanophyceae</taxon>
        <taxon>Pleurocapsales</taxon>
        <taxon>Hyellaceae</taxon>
        <taxon>Waterburya</taxon>
        <taxon>Waterburya agarophytonicola</taxon>
    </lineage>
</organism>
<accession>A0A964BL37</accession>
<dbReference type="InterPro" id="IPR043129">
    <property type="entry name" value="ATPase_NBD"/>
</dbReference>
<dbReference type="SUPFAM" id="SSF53067">
    <property type="entry name" value="Actin-like ATPase domain"/>
    <property type="match status" value="2"/>
</dbReference>